<sequence>MAILSVHPVEISPLVPWDRHRHVRMQRIGGGDPLWEACSTQNDLRAALKLFRPDVDLNDPTQVHWAGGHPGEWPED</sequence>
<accession>A0ABV6UTG4</accession>
<reference evidence="1 2" key="1">
    <citation type="submission" date="2024-09" db="EMBL/GenBank/DDBJ databases">
        <authorList>
            <person name="Lee S.D."/>
        </authorList>
    </citation>
    <scope>NUCLEOTIDE SEQUENCE [LARGE SCALE GENOMIC DNA]</scope>
    <source>
        <strain evidence="1 2">N1-5</strain>
    </source>
</reference>
<name>A0ABV6UTG4_9ACTN</name>
<keyword evidence="2" id="KW-1185">Reference proteome</keyword>
<gene>
    <name evidence="1" type="ORF">ACEZDJ_26080</name>
</gene>
<dbReference type="EMBL" id="JBHEZZ010000016">
    <property type="protein sequence ID" value="MFC1404762.1"/>
    <property type="molecule type" value="Genomic_DNA"/>
</dbReference>
<organism evidence="1 2">
    <name type="scientific">Streptacidiphilus cavernicola</name>
    <dbReference type="NCBI Taxonomy" id="3342716"/>
    <lineage>
        <taxon>Bacteria</taxon>
        <taxon>Bacillati</taxon>
        <taxon>Actinomycetota</taxon>
        <taxon>Actinomycetes</taxon>
        <taxon>Kitasatosporales</taxon>
        <taxon>Streptomycetaceae</taxon>
        <taxon>Streptacidiphilus</taxon>
    </lineage>
</organism>
<comment type="caution">
    <text evidence="1">The sequence shown here is derived from an EMBL/GenBank/DDBJ whole genome shotgun (WGS) entry which is preliminary data.</text>
</comment>
<proteinExistence type="predicted"/>
<dbReference type="Proteomes" id="UP001592528">
    <property type="component" value="Unassembled WGS sequence"/>
</dbReference>
<evidence type="ECO:0000313" key="2">
    <source>
        <dbReference type="Proteomes" id="UP001592528"/>
    </source>
</evidence>
<protein>
    <submittedName>
        <fullName evidence="1">Uncharacterized protein</fullName>
    </submittedName>
</protein>
<dbReference type="RefSeq" id="WP_030265321.1">
    <property type="nucleotide sequence ID" value="NZ_JBHEZZ010000016.1"/>
</dbReference>
<evidence type="ECO:0000313" key="1">
    <source>
        <dbReference type="EMBL" id="MFC1404762.1"/>
    </source>
</evidence>